<dbReference type="FunFam" id="3.40.30.10:FF:000155">
    <property type="entry name" value="Thioredoxin"/>
    <property type="match status" value="1"/>
</dbReference>
<dbReference type="PANTHER" id="PTHR45663:SF40">
    <property type="entry name" value="THIOREDOXIN 2"/>
    <property type="match status" value="1"/>
</dbReference>
<dbReference type="PRINTS" id="PR00421">
    <property type="entry name" value="THIOREDOXIN"/>
</dbReference>
<dbReference type="InterPro" id="IPR017937">
    <property type="entry name" value="Thioredoxin_CS"/>
</dbReference>
<name>A0A2A3X392_BREAU</name>
<evidence type="ECO:0000256" key="2">
    <source>
        <dbReference type="SAM" id="MobiDB-lite"/>
    </source>
</evidence>
<dbReference type="InterPro" id="IPR036249">
    <property type="entry name" value="Thioredoxin-like_sf"/>
</dbReference>
<dbReference type="Pfam" id="PF00085">
    <property type="entry name" value="Thioredoxin"/>
    <property type="match status" value="1"/>
</dbReference>
<dbReference type="AlphaFoldDB" id="A0A2A3X392"/>
<sequence length="152" mass="16106">MSTIEITKDNFESTITDSSILLLDFWADWCGPCKQFAPVYEEASEQNSDVVFGKVDTEAQQELAGLFAISSIPTLVAFREGIVVFAQPGALAAPQLEQVITAVKDLDMDEVRAELAKQDAGVDQADPSAIPEDASQSAPEAGQQASGPGSAQ</sequence>
<dbReference type="CDD" id="cd02947">
    <property type="entry name" value="TRX_family"/>
    <property type="match status" value="1"/>
</dbReference>
<dbReference type="PROSITE" id="PS00194">
    <property type="entry name" value="THIOREDOXIN_1"/>
    <property type="match status" value="1"/>
</dbReference>
<dbReference type="InterPro" id="IPR013766">
    <property type="entry name" value="Thioredoxin_domain"/>
</dbReference>
<organism evidence="4 5">
    <name type="scientific">Brevibacterium aurantiacum</name>
    <dbReference type="NCBI Taxonomy" id="273384"/>
    <lineage>
        <taxon>Bacteria</taxon>
        <taxon>Bacillati</taxon>
        <taxon>Actinomycetota</taxon>
        <taxon>Actinomycetes</taxon>
        <taxon>Micrococcales</taxon>
        <taxon>Brevibacteriaceae</taxon>
        <taxon>Brevibacterium</taxon>
    </lineage>
</organism>
<evidence type="ECO:0000259" key="3">
    <source>
        <dbReference type="PROSITE" id="PS51352"/>
    </source>
</evidence>
<feature type="region of interest" description="Disordered" evidence="2">
    <location>
        <begin position="114"/>
        <end position="152"/>
    </location>
</feature>
<comment type="caution">
    <text evidence="4">The sequence shown here is derived from an EMBL/GenBank/DDBJ whole genome shotgun (WGS) entry which is preliminary data.</text>
</comment>
<evidence type="ECO:0000313" key="4">
    <source>
        <dbReference type="EMBL" id="PCC18156.1"/>
    </source>
</evidence>
<feature type="compositionally biased region" description="Polar residues" evidence="2">
    <location>
        <begin position="134"/>
        <end position="152"/>
    </location>
</feature>
<dbReference type="SUPFAM" id="SSF52833">
    <property type="entry name" value="Thioredoxin-like"/>
    <property type="match status" value="1"/>
</dbReference>
<dbReference type="GO" id="GO:0015035">
    <property type="term" value="F:protein-disulfide reductase activity"/>
    <property type="evidence" value="ECO:0007669"/>
    <property type="project" value="TreeGrafter"/>
</dbReference>
<dbReference type="EMBL" id="NRGX01000001">
    <property type="protein sequence ID" value="PCC18156.1"/>
    <property type="molecule type" value="Genomic_DNA"/>
</dbReference>
<accession>A0A2A3X392</accession>
<keyword evidence="1" id="KW-1015">Disulfide bond</keyword>
<evidence type="ECO:0000313" key="5">
    <source>
        <dbReference type="Proteomes" id="UP000218377"/>
    </source>
</evidence>
<evidence type="ECO:0000256" key="1">
    <source>
        <dbReference type="ARBA" id="ARBA00023157"/>
    </source>
</evidence>
<dbReference type="Gene3D" id="3.40.30.10">
    <property type="entry name" value="Glutaredoxin"/>
    <property type="match status" value="1"/>
</dbReference>
<feature type="domain" description="Thioredoxin" evidence="3">
    <location>
        <begin position="1"/>
        <end position="105"/>
    </location>
</feature>
<proteinExistence type="predicted"/>
<reference evidence="4 5" key="1">
    <citation type="journal article" date="2017" name="Elife">
        <title>Extensive horizontal gene transfer in cheese-associated bacteria.</title>
        <authorList>
            <person name="Bonham K.S."/>
            <person name="Wolfe B.E."/>
            <person name="Dutton R.J."/>
        </authorList>
    </citation>
    <scope>NUCLEOTIDE SEQUENCE [LARGE SCALE GENOMIC DNA]</scope>
    <source>
        <strain evidence="4 5">JB5</strain>
    </source>
</reference>
<dbReference type="RefSeq" id="WP_096157820.1">
    <property type="nucleotide sequence ID" value="NZ_NRGX01000001.1"/>
</dbReference>
<dbReference type="PANTHER" id="PTHR45663">
    <property type="entry name" value="GEO12009P1"/>
    <property type="match status" value="1"/>
</dbReference>
<gene>
    <name evidence="4" type="ORF">CIK79_07540</name>
</gene>
<dbReference type="PROSITE" id="PS51352">
    <property type="entry name" value="THIOREDOXIN_2"/>
    <property type="match status" value="1"/>
</dbReference>
<dbReference type="Proteomes" id="UP000218377">
    <property type="component" value="Unassembled WGS sequence"/>
</dbReference>
<dbReference type="GO" id="GO:0005829">
    <property type="term" value="C:cytosol"/>
    <property type="evidence" value="ECO:0007669"/>
    <property type="project" value="TreeGrafter"/>
</dbReference>
<protein>
    <submittedName>
        <fullName evidence="4">Thiol reductase thioredoxin</fullName>
    </submittedName>
</protein>